<evidence type="ECO:0000313" key="3">
    <source>
        <dbReference type="Proteomes" id="UP000077755"/>
    </source>
</evidence>
<gene>
    <name evidence="2" type="ORF">DCAR_0310828</name>
</gene>
<dbReference type="PANTHER" id="PTHR33981:SF3">
    <property type="entry name" value="EXPRESSED PROTEIN"/>
    <property type="match status" value="1"/>
</dbReference>
<dbReference type="InterPro" id="IPR058937">
    <property type="entry name" value="ACL_Hsps-like_put"/>
</dbReference>
<sequence length="73" mass="8714">MQIFKLADPFPEHCPPGEFIRQIPLPTRIPEDEHRLRYIYWCREGPEEHEVRVCLRPHPHPHPHLGGNHLILN</sequence>
<reference evidence="2" key="2">
    <citation type="submission" date="2022-03" db="EMBL/GenBank/DDBJ databases">
        <title>Draft title - Genomic analysis of global carrot germplasm unveils the trajectory of domestication and the origin of high carotenoid orange carrot.</title>
        <authorList>
            <person name="Iorizzo M."/>
            <person name="Ellison S."/>
            <person name="Senalik D."/>
            <person name="Macko-Podgorni A."/>
            <person name="Grzebelus D."/>
            <person name="Bostan H."/>
            <person name="Rolling W."/>
            <person name="Curaba J."/>
            <person name="Simon P."/>
        </authorList>
    </citation>
    <scope>NUCLEOTIDE SEQUENCE</scope>
    <source>
        <tissue evidence="2">Leaf</tissue>
    </source>
</reference>
<dbReference type="Pfam" id="PF26144">
    <property type="entry name" value="ACL_Hsps-like"/>
    <property type="match status" value="1"/>
</dbReference>
<feature type="domain" description="Hsps-like putative alpha-crystallin-like" evidence="1">
    <location>
        <begin position="3"/>
        <end position="34"/>
    </location>
</feature>
<proteinExistence type="predicted"/>
<dbReference type="Proteomes" id="UP000077755">
    <property type="component" value="Chromosome 3"/>
</dbReference>
<protein>
    <recommendedName>
        <fullName evidence="1">Hsps-like putative alpha-crystallin-like domain-containing protein</fullName>
    </recommendedName>
</protein>
<dbReference type="PANTHER" id="PTHR33981">
    <property type="entry name" value="EXPRESSED PROTEIN"/>
    <property type="match status" value="1"/>
</dbReference>
<organism evidence="2 3">
    <name type="scientific">Daucus carota subsp. sativus</name>
    <name type="common">Carrot</name>
    <dbReference type="NCBI Taxonomy" id="79200"/>
    <lineage>
        <taxon>Eukaryota</taxon>
        <taxon>Viridiplantae</taxon>
        <taxon>Streptophyta</taxon>
        <taxon>Embryophyta</taxon>
        <taxon>Tracheophyta</taxon>
        <taxon>Spermatophyta</taxon>
        <taxon>Magnoliopsida</taxon>
        <taxon>eudicotyledons</taxon>
        <taxon>Gunneridae</taxon>
        <taxon>Pentapetalae</taxon>
        <taxon>asterids</taxon>
        <taxon>campanulids</taxon>
        <taxon>Apiales</taxon>
        <taxon>Apiaceae</taxon>
        <taxon>Apioideae</taxon>
        <taxon>Scandiceae</taxon>
        <taxon>Daucinae</taxon>
        <taxon>Daucus</taxon>
        <taxon>Daucus sect. Daucus</taxon>
    </lineage>
</organism>
<accession>A0AAF0WL47</accession>
<dbReference type="AlphaFoldDB" id="A0AAF0WL47"/>
<evidence type="ECO:0000259" key="1">
    <source>
        <dbReference type="Pfam" id="PF26144"/>
    </source>
</evidence>
<name>A0AAF0WL47_DAUCS</name>
<keyword evidence="3" id="KW-1185">Reference proteome</keyword>
<reference evidence="2" key="1">
    <citation type="journal article" date="2016" name="Nat. Genet.">
        <title>A high-quality carrot genome assembly provides new insights into carotenoid accumulation and asterid genome evolution.</title>
        <authorList>
            <person name="Iorizzo M."/>
            <person name="Ellison S."/>
            <person name="Senalik D."/>
            <person name="Zeng P."/>
            <person name="Satapoomin P."/>
            <person name="Huang J."/>
            <person name="Bowman M."/>
            <person name="Iovene M."/>
            <person name="Sanseverino W."/>
            <person name="Cavagnaro P."/>
            <person name="Yildiz M."/>
            <person name="Macko-Podgorni A."/>
            <person name="Moranska E."/>
            <person name="Grzebelus E."/>
            <person name="Grzebelus D."/>
            <person name="Ashrafi H."/>
            <person name="Zheng Z."/>
            <person name="Cheng S."/>
            <person name="Spooner D."/>
            <person name="Van Deynze A."/>
            <person name="Simon P."/>
        </authorList>
    </citation>
    <scope>NUCLEOTIDE SEQUENCE</scope>
    <source>
        <tissue evidence="2">Leaf</tissue>
    </source>
</reference>
<dbReference type="EMBL" id="CP093345">
    <property type="protein sequence ID" value="WOG91579.1"/>
    <property type="molecule type" value="Genomic_DNA"/>
</dbReference>
<evidence type="ECO:0000313" key="2">
    <source>
        <dbReference type="EMBL" id="WOG91579.1"/>
    </source>
</evidence>